<dbReference type="EMBL" id="SZYD01000004">
    <property type="protein sequence ID" value="KAD6454776.1"/>
    <property type="molecule type" value="Genomic_DNA"/>
</dbReference>
<accession>A0A5N6PLD8</accession>
<organism evidence="2 3">
    <name type="scientific">Mikania micrantha</name>
    <name type="common">bitter vine</name>
    <dbReference type="NCBI Taxonomy" id="192012"/>
    <lineage>
        <taxon>Eukaryota</taxon>
        <taxon>Viridiplantae</taxon>
        <taxon>Streptophyta</taxon>
        <taxon>Embryophyta</taxon>
        <taxon>Tracheophyta</taxon>
        <taxon>Spermatophyta</taxon>
        <taxon>Magnoliopsida</taxon>
        <taxon>eudicotyledons</taxon>
        <taxon>Gunneridae</taxon>
        <taxon>Pentapetalae</taxon>
        <taxon>asterids</taxon>
        <taxon>campanulids</taxon>
        <taxon>Asterales</taxon>
        <taxon>Asteraceae</taxon>
        <taxon>Asteroideae</taxon>
        <taxon>Heliantheae alliance</taxon>
        <taxon>Eupatorieae</taxon>
        <taxon>Mikania</taxon>
    </lineage>
</organism>
<feature type="compositionally biased region" description="Pro residues" evidence="1">
    <location>
        <begin position="72"/>
        <end position="82"/>
    </location>
</feature>
<keyword evidence="3" id="KW-1185">Reference proteome</keyword>
<dbReference type="Proteomes" id="UP000326396">
    <property type="component" value="Linkage Group LG12"/>
</dbReference>
<protein>
    <submittedName>
        <fullName evidence="2">Uncharacterized protein</fullName>
    </submittedName>
</protein>
<proteinExistence type="predicted"/>
<evidence type="ECO:0000313" key="3">
    <source>
        <dbReference type="Proteomes" id="UP000326396"/>
    </source>
</evidence>
<gene>
    <name evidence="2" type="ORF">E3N88_09482</name>
</gene>
<evidence type="ECO:0000313" key="2">
    <source>
        <dbReference type="EMBL" id="KAD6454776.1"/>
    </source>
</evidence>
<evidence type="ECO:0000256" key="1">
    <source>
        <dbReference type="SAM" id="MobiDB-lite"/>
    </source>
</evidence>
<reference evidence="2 3" key="1">
    <citation type="submission" date="2019-05" db="EMBL/GenBank/DDBJ databases">
        <title>Mikania micrantha, genome provides insights into the molecular mechanism of rapid growth.</title>
        <authorList>
            <person name="Liu B."/>
        </authorList>
    </citation>
    <scope>NUCLEOTIDE SEQUENCE [LARGE SCALE GENOMIC DNA]</scope>
    <source>
        <strain evidence="2">NLD-2019</strain>
        <tissue evidence="2">Leaf</tissue>
    </source>
</reference>
<comment type="caution">
    <text evidence="2">The sequence shown here is derived from an EMBL/GenBank/DDBJ whole genome shotgun (WGS) entry which is preliminary data.</text>
</comment>
<name>A0A5N6PLD8_9ASTR</name>
<dbReference type="AlphaFoldDB" id="A0A5N6PLD8"/>
<sequence length="145" mass="16397">MVKRLRSADHICKPLLQKRWTKPLQEEFLRVFVFQKHLQTKNLFIRKPNPPSPNPTGHRSSRHRSSDRVPLSPSPPIVPLHPPSTVDEAVTITTASLGFHPTKGCEGFDEGMRRVRRRDAIETVTITTAALGFDCGGRRRQDVKG</sequence>
<feature type="region of interest" description="Disordered" evidence="1">
    <location>
        <begin position="43"/>
        <end position="84"/>
    </location>
</feature>